<evidence type="ECO:0000313" key="2">
    <source>
        <dbReference type="Proteomes" id="UP001139319"/>
    </source>
</evidence>
<evidence type="ECO:0000313" key="1">
    <source>
        <dbReference type="EMBL" id="MCP8897807.1"/>
    </source>
</evidence>
<name>A0A9X2KS76_9GAMM</name>
<dbReference type="Proteomes" id="UP001139319">
    <property type="component" value="Unassembled WGS sequence"/>
</dbReference>
<gene>
    <name evidence="1" type="ORF">M6D89_00690</name>
</gene>
<sequence length="287" mass="32284">MIRVGRLLLVFLLCPTLAWGAESYRYWDWGQSQRRDDYQFMVLQKALEATRAEYGDFQVERVQQQFSTSRARREINSGTRVNVRSGPYVPAENIDDPAEVNQPVGVPILFNLLGYQRLVTQRERLPALTKVETIADLQAYELGVGRGWVDVDIYRHNGFNVNDGAHVTTLVAMLELGRFDLLPSTLMDYQEAIAAASQPELLGTAPGLVLRYPFPVMFYVGKNDQARAARIRAGLERLTQSGELRELFTQYFEPELTFLAQPGLRVIALENPHLEADAPVSGGPSIP</sequence>
<dbReference type="SUPFAM" id="SSF53850">
    <property type="entry name" value="Periplasmic binding protein-like II"/>
    <property type="match status" value="1"/>
</dbReference>
<keyword evidence="2" id="KW-1185">Reference proteome</keyword>
<dbReference type="RefSeq" id="WP_253966106.1">
    <property type="nucleotide sequence ID" value="NZ_JAMFTH010000001.1"/>
</dbReference>
<proteinExistence type="predicted"/>
<comment type="caution">
    <text evidence="1">The sequence shown here is derived from an EMBL/GenBank/DDBJ whole genome shotgun (WGS) entry which is preliminary data.</text>
</comment>
<dbReference type="AlphaFoldDB" id="A0A9X2KS76"/>
<protein>
    <submittedName>
        <fullName evidence="1">Transporter substrate-binding domain-containing protein</fullName>
    </submittedName>
</protein>
<accession>A0A9X2KS76</accession>
<dbReference type="EMBL" id="JAMFTH010000001">
    <property type="protein sequence ID" value="MCP8897807.1"/>
    <property type="molecule type" value="Genomic_DNA"/>
</dbReference>
<reference evidence="1" key="1">
    <citation type="submission" date="2022-05" db="EMBL/GenBank/DDBJ databases">
        <authorList>
            <person name="Sun H.-N."/>
        </authorList>
    </citation>
    <scope>NUCLEOTIDE SEQUENCE</scope>
    <source>
        <strain evidence="1">HB14</strain>
    </source>
</reference>
<organism evidence="1 2">
    <name type="scientific">Gilvimarinus xylanilyticus</name>
    <dbReference type="NCBI Taxonomy" id="2944139"/>
    <lineage>
        <taxon>Bacteria</taxon>
        <taxon>Pseudomonadati</taxon>
        <taxon>Pseudomonadota</taxon>
        <taxon>Gammaproteobacteria</taxon>
        <taxon>Cellvibrionales</taxon>
        <taxon>Cellvibrionaceae</taxon>
        <taxon>Gilvimarinus</taxon>
    </lineage>
</organism>
<reference evidence="1" key="2">
    <citation type="submission" date="2023-01" db="EMBL/GenBank/DDBJ databases">
        <title>Gilvimarinus xylanilyticus HB14 isolated from Caulerpa lentillifera aquaculture base in Hainan, China.</title>
        <authorList>
            <person name="Zhang Y.-J."/>
        </authorList>
    </citation>
    <scope>NUCLEOTIDE SEQUENCE</scope>
    <source>
        <strain evidence="1">HB14</strain>
    </source>
</reference>
<dbReference type="Gene3D" id="3.40.190.10">
    <property type="entry name" value="Periplasmic binding protein-like II"/>
    <property type="match status" value="2"/>
</dbReference>